<dbReference type="InterPro" id="IPR036388">
    <property type="entry name" value="WH-like_DNA-bd_sf"/>
</dbReference>
<name>A0A5Q0H1G5_SACSY</name>
<dbReference type="CDD" id="cd06170">
    <property type="entry name" value="LuxR_C_like"/>
    <property type="match status" value="1"/>
</dbReference>
<accession>A0A5Q0H1G5</accession>
<evidence type="ECO:0000313" key="3">
    <source>
        <dbReference type="Proteomes" id="UP000325787"/>
    </source>
</evidence>
<evidence type="ECO:0000313" key="2">
    <source>
        <dbReference type="EMBL" id="QFZ20091.1"/>
    </source>
</evidence>
<dbReference type="SMART" id="SM00421">
    <property type="entry name" value="HTH_LUXR"/>
    <property type="match status" value="1"/>
</dbReference>
<evidence type="ECO:0000259" key="1">
    <source>
        <dbReference type="PROSITE" id="PS50043"/>
    </source>
</evidence>
<dbReference type="PROSITE" id="PS50043">
    <property type="entry name" value="HTH_LUXR_2"/>
    <property type="match status" value="1"/>
</dbReference>
<dbReference type="GO" id="GO:0016887">
    <property type="term" value="F:ATP hydrolysis activity"/>
    <property type="evidence" value="ECO:0007669"/>
    <property type="project" value="InterPro"/>
</dbReference>
<dbReference type="GO" id="GO:0003677">
    <property type="term" value="F:DNA binding"/>
    <property type="evidence" value="ECO:0007669"/>
    <property type="project" value="InterPro"/>
</dbReference>
<dbReference type="PANTHER" id="PTHR47691">
    <property type="entry name" value="REGULATOR-RELATED"/>
    <property type="match status" value="1"/>
</dbReference>
<feature type="domain" description="HTH luxR-type" evidence="1">
    <location>
        <begin position="702"/>
        <end position="767"/>
    </location>
</feature>
<dbReference type="SUPFAM" id="SSF48452">
    <property type="entry name" value="TPR-like"/>
    <property type="match status" value="1"/>
</dbReference>
<organism evidence="2 3">
    <name type="scientific">Saccharothrix syringae</name>
    <name type="common">Nocardiopsis syringae</name>
    <dbReference type="NCBI Taxonomy" id="103733"/>
    <lineage>
        <taxon>Bacteria</taxon>
        <taxon>Bacillati</taxon>
        <taxon>Actinomycetota</taxon>
        <taxon>Actinomycetes</taxon>
        <taxon>Pseudonocardiales</taxon>
        <taxon>Pseudonocardiaceae</taxon>
        <taxon>Saccharothrix</taxon>
    </lineage>
</organism>
<dbReference type="PRINTS" id="PR00038">
    <property type="entry name" value="HTHLUXR"/>
</dbReference>
<dbReference type="OrthoDB" id="9812579at2"/>
<dbReference type="SUPFAM" id="SSF52540">
    <property type="entry name" value="P-loop containing nucleoside triphosphate hydrolases"/>
    <property type="match status" value="1"/>
</dbReference>
<dbReference type="RefSeq" id="WP_051765794.1">
    <property type="nucleotide sequence ID" value="NZ_CP034550.1"/>
</dbReference>
<sequence>MTERGQESGGVPRALSSFVGRKDLLAELRRKLGVSPLITLTGVGGCGKTRLALELAAQVQRAYDDGVRVVELAPARGGDPELLAQVVLSAVGVPDQATTTPLDTLVDYLRSRRVLLVLDNCEHLVEPVARLVRAVLGAAPGVRVLATSRARLRVPGEVLVMVPPLDVPAEDAPFSPAHESVALLVDRAEAGVPGWRLTPENWPDVVRVLRRVAGIPLAIEQAVVRMRSMPVSLLADRLDDVMRVLTANDTTRVPHHQTMAAMIDWSHAQCTPAERLLWARLSVFEGGFSLPAAEAVCAGGELGRDAVADALAGLLDKSIALPSADRSRYHLLEPLRQHGAARLGASGEEAEVRARHREFFRAEAARLAGGFVGHNEAALLEAVDLDMANHRVVLADLIGTPATTYDGLQMSVDLARTRWYTYAGRLPEERLWLGRALAATPETPDPLRVSAMALDAWIALCLGVQRAQVARRVDELTGLADRVGVPLPPVTFVRGAYTVLALGDLEGVELLRQAHEGFGAMGAHFAVDHHLAHILHTVSLVLLGDREQAEQAAEEFFAECERLRAQWGLSWAHWCRSVVQTRWGSPDRALDVLLEGLRLQRAIRDKWGPLWTIEALGWAHAKAGDAAAAARMLGLAHNLHRVTGVRVDGLVPFARFSEQAAARARALLGDQEYERAYACPAESVEQALASVLDTAEPDRPQPTRRLAGLTQAEWNVARLVGDGLSNPEVADRLVISPATVHTHLTRIYRKLDIANRHQLITLLASLAD</sequence>
<dbReference type="InterPro" id="IPR016032">
    <property type="entry name" value="Sig_transdc_resp-reg_C-effctor"/>
</dbReference>
<dbReference type="GO" id="GO:0006355">
    <property type="term" value="P:regulation of DNA-templated transcription"/>
    <property type="evidence" value="ECO:0007669"/>
    <property type="project" value="InterPro"/>
</dbReference>
<dbReference type="InterPro" id="IPR049945">
    <property type="entry name" value="AAA_22"/>
</dbReference>
<dbReference type="PRINTS" id="PR00364">
    <property type="entry name" value="DISEASERSIST"/>
</dbReference>
<gene>
    <name evidence="2" type="ORF">EKG83_24110</name>
</gene>
<dbReference type="InterPro" id="IPR011990">
    <property type="entry name" value="TPR-like_helical_dom_sf"/>
</dbReference>
<dbReference type="Gene3D" id="1.10.10.10">
    <property type="entry name" value="Winged helix-like DNA-binding domain superfamily/Winged helix DNA-binding domain"/>
    <property type="match status" value="1"/>
</dbReference>
<reference evidence="3" key="1">
    <citation type="journal article" date="2021" name="Curr. Microbiol.">
        <title>Complete genome of nocamycin-producing strain Saccharothrix syringae NRRL B-16468 reveals the biosynthetic potential for secondary metabolites.</title>
        <authorList>
            <person name="Mo X."/>
            <person name="Yang S."/>
        </authorList>
    </citation>
    <scope>NUCLEOTIDE SEQUENCE [LARGE SCALE GENOMIC DNA]</scope>
    <source>
        <strain evidence="3">ATCC 51364 / DSM 43886 / JCM 6844 / KCTC 9398 / NBRC 14523 / NRRL B-16468 / INA 2240</strain>
    </source>
</reference>
<dbReference type="Proteomes" id="UP000325787">
    <property type="component" value="Chromosome"/>
</dbReference>
<dbReference type="InterPro" id="IPR027417">
    <property type="entry name" value="P-loop_NTPase"/>
</dbReference>
<dbReference type="EMBL" id="CP034550">
    <property type="protein sequence ID" value="QFZ20091.1"/>
    <property type="molecule type" value="Genomic_DNA"/>
</dbReference>
<dbReference type="AlphaFoldDB" id="A0A5Q0H1G5"/>
<protein>
    <submittedName>
        <fullName evidence="2">LuxR family transcriptional regulator</fullName>
    </submittedName>
</protein>
<keyword evidence="3" id="KW-1185">Reference proteome</keyword>
<dbReference type="Pfam" id="PF00196">
    <property type="entry name" value="GerE"/>
    <property type="match status" value="1"/>
</dbReference>
<proteinExistence type="predicted"/>
<dbReference type="SUPFAM" id="SSF46894">
    <property type="entry name" value="C-terminal effector domain of the bipartite response regulators"/>
    <property type="match status" value="1"/>
</dbReference>
<dbReference type="Gene3D" id="3.40.50.300">
    <property type="entry name" value="P-loop containing nucleotide triphosphate hydrolases"/>
    <property type="match status" value="1"/>
</dbReference>
<dbReference type="Pfam" id="PF13401">
    <property type="entry name" value="AAA_22"/>
    <property type="match status" value="1"/>
</dbReference>
<dbReference type="PROSITE" id="PS00622">
    <property type="entry name" value="HTH_LUXR_1"/>
    <property type="match status" value="1"/>
</dbReference>
<dbReference type="PANTHER" id="PTHR47691:SF3">
    <property type="entry name" value="HTH-TYPE TRANSCRIPTIONAL REGULATOR RV0890C-RELATED"/>
    <property type="match status" value="1"/>
</dbReference>
<dbReference type="KEGG" id="ssyi:EKG83_24110"/>
<dbReference type="Gene3D" id="1.25.40.10">
    <property type="entry name" value="Tetratricopeptide repeat domain"/>
    <property type="match status" value="1"/>
</dbReference>
<dbReference type="InterPro" id="IPR000792">
    <property type="entry name" value="Tscrpt_reg_LuxR_C"/>
</dbReference>